<gene>
    <name evidence="2" type="ORF">KYX88_01810</name>
</gene>
<protein>
    <submittedName>
        <fullName evidence="2">Uncharacterized protein</fullName>
    </submittedName>
</protein>
<dbReference type="EMBL" id="JAIFOC010000013">
    <property type="protein sequence ID" value="MBX4221588.1"/>
    <property type="molecule type" value="Genomic_DNA"/>
</dbReference>
<reference evidence="2" key="1">
    <citation type="journal article" date="2022" name="J. Anim. Sci.">
        <title>Whole genome sequence analyses-based assessment of virulence potential and antimicrobial susceptibilities and resistance of Enterococcus faecium strains isolated from commercial swine and cattle probiotic products.</title>
        <authorList>
            <person name="Shridhar P.B."/>
            <person name="Amachawadi R.G."/>
            <person name="Tokach M."/>
            <person name="Patel I."/>
            <person name="Gangiredla J."/>
            <person name="Mammel M."/>
            <person name="Nagaraja T.G."/>
        </authorList>
    </citation>
    <scope>NUCLEOTIDE SEQUENCE</scope>
    <source>
        <strain evidence="2">EF215</strain>
    </source>
</reference>
<dbReference type="RefSeq" id="WP_053109066.1">
    <property type="nucleotide sequence ID" value="NZ_JAGFBY010000014.1"/>
</dbReference>
<feature type="transmembrane region" description="Helical" evidence="1">
    <location>
        <begin position="6"/>
        <end position="27"/>
    </location>
</feature>
<organism evidence="2 3">
    <name type="scientific">Enterococcus faecium</name>
    <name type="common">Streptococcus faecium</name>
    <dbReference type="NCBI Taxonomy" id="1352"/>
    <lineage>
        <taxon>Bacteria</taxon>
        <taxon>Bacillati</taxon>
        <taxon>Bacillota</taxon>
        <taxon>Bacilli</taxon>
        <taxon>Lactobacillales</taxon>
        <taxon>Enterococcaceae</taxon>
        <taxon>Enterococcus</taxon>
    </lineage>
</organism>
<dbReference type="Proteomes" id="UP001139644">
    <property type="component" value="Unassembled WGS sequence"/>
</dbReference>
<keyword evidence="1" id="KW-0812">Transmembrane</keyword>
<keyword evidence="1" id="KW-0472">Membrane</keyword>
<dbReference type="AlphaFoldDB" id="A0A9X1GA10"/>
<comment type="caution">
    <text evidence="2">The sequence shown here is derived from an EMBL/GenBank/DDBJ whole genome shotgun (WGS) entry which is preliminary data.</text>
</comment>
<name>A0A9X1GA10_ENTFC</name>
<sequence length="131" mass="15421">MKFNLSITISVIVALVALISPILTTLLNNRYLLKVKKLEVQQKKYEQYSSHVRTLFEDFLKYYGEYMGNTLSTKSEMALKSSFYKCLPYVPEKAYDHFTEFYELVVNGDISKTSLYMKETLLYDIRRIIDN</sequence>
<evidence type="ECO:0000313" key="3">
    <source>
        <dbReference type="Proteomes" id="UP001139644"/>
    </source>
</evidence>
<keyword evidence="1" id="KW-1133">Transmembrane helix</keyword>
<proteinExistence type="predicted"/>
<evidence type="ECO:0000256" key="1">
    <source>
        <dbReference type="SAM" id="Phobius"/>
    </source>
</evidence>
<evidence type="ECO:0000313" key="2">
    <source>
        <dbReference type="EMBL" id="MBX4221588.1"/>
    </source>
</evidence>
<accession>A0A9X1GA10</accession>